<dbReference type="AlphaFoldDB" id="A0A6I4T867"/>
<sequence>MAERKLVWRPMTQGDLPQVSALADAIHEDYPERPEIFAEKLSLYPEGCFVLASGEKCEGYFISHPWQRASPPALDTLLGALPAQAELFYIHDLAISPAARGSGAASRILKQIEEYAISQHLALCGLVAVGNATSFWKAQGFEPQESPSLNAKLATYGGQAVYMEKSM</sequence>
<comment type="caution">
    <text evidence="2">The sequence shown here is derived from an EMBL/GenBank/DDBJ whole genome shotgun (WGS) entry which is preliminary data.</text>
</comment>
<evidence type="ECO:0000313" key="3">
    <source>
        <dbReference type="Proteomes" id="UP000438476"/>
    </source>
</evidence>
<accession>A0A6I4T867</accession>
<dbReference type="Proteomes" id="UP000438476">
    <property type="component" value="Unassembled WGS sequence"/>
</dbReference>
<dbReference type="PROSITE" id="PS51186">
    <property type="entry name" value="GNAT"/>
    <property type="match status" value="1"/>
</dbReference>
<protein>
    <submittedName>
        <fullName evidence="2">GNAT family N-acetyltransferase</fullName>
    </submittedName>
</protein>
<dbReference type="OrthoDB" id="359414at2"/>
<dbReference type="GO" id="GO:0016747">
    <property type="term" value="F:acyltransferase activity, transferring groups other than amino-acyl groups"/>
    <property type="evidence" value="ECO:0007669"/>
    <property type="project" value="InterPro"/>
</dbReference>
<dbReference type="Pfam" id="PF00583">
    <property type="entry name" value="Acetyltransf_1"/>
    <property type="match status" value="1"/>
</dbReference>
<organism evidence="2 3">
    <name type="scientific">Altericroceibacterium endophyticum</name>
    <dbReference type="NCBI Taxonomy" id="1808508"/>
    <lineage>
        <taxon>Bacteria</taxon>
        <taxon>Pseudomonadati</taxon>
        <taxon>Pseudomonadota</taxon>
        <taxon>Alphaproteobacteria</taxon>
        <taxon>Sphingomonadales</taxon>
        <taxon>Erythrobacteraceae</taxon>
        <taxon>Altericroceibacterium</taxon>
    </lineage>
</organism>
<evidence type="ECO:0000313" key="2">
    <source>
        <dbReference type="EMBL" id="MXO66689.1"/>
    </source>
</evidence>
<dbReference type="InterPro" id="IPR000182">
    <property type="entry name" value="GNAT_dom"/>
</dbReference>
<dbReference type="CDD" id="cd04301">
    <property type="entry name" value="NAT_SF"/>
    <property type="match status" value="1"/>
</dbReference>
<dbReference type="Gene3D" id="3.40.630.30">
    <property type="match status" value="1"/>
</dbReference>
<feature type="domain" description="N-acetyltransferase" evidence="1">
    <location>
        <begin position="6"/>
        <end position="167"/>
    </location>
</feature>
<gene>
    <name evidence="2" type="ORF">GRI91_13060</name>
</gene>
<keyword evidence="2" id="KW-0808">Transferase</keyword>
<dbReference type="EMBL" id="WTYT01000005">
    <property type="protein sequence ID" value="MXO66689.1"/>
    <property type="molecule type" value="Genomic_DNA"/>
</dbReference>
<dbReference type="InterPro" id="IPR016181">
    <property type="entry name" value="Acyl_CoA_acyltransferase"/>
</dbReference>
<name>A0A6I4T867_9SPHN</name>
<proteinExistence type="predicted"/>
<evidence type="ECO:0000259" key="1">
    <source>
        <dbReference type="PROSITE" id="PS51186"/>
    </source>
</evidence>
<dbReference type="SUPFAM" id="SSF55729">
    <property type="entry name" value="Acyl-CoA N-acyltransferases (Nat)"/>
    <property type="match status" value="1"/>
</dbReference>
<dbReference type="RefSeq" id="WP_160737117.1">
    <property type="nucleotide sequence ID" value="NZ_WTYT01000005.1"/>
</dbReference>
<keyword evidence="3" id="KW-1185">Reference proteome</keyword>
<reference evidence="2 3" key="1">
    <citation type="submission" date="2019-12" db="EMBL/GenBank/DDBJ databases">
        <title>Genomic-based taxomic classification of the family Erythrobacteraceae.</title>
        <authorList>
            <person name="Xu L."/>
        </authorList>
    </citation>
    <scope>NUCLEOTIDE SEQUENCE [LARGE SCALE GENOMIC DNA]</scope>
    <source>
        <strain evidence="2 3">LMG 29518</strain>
    </source>
</reference>